<organism evidence="3 4">
    <name type="scientific">Aestuariibaculum sediminum</name>
    <dbReference type="NCBI Taxonomy" id="2770637"/>
    <lineage>
        <taxon>Bacteria</taxon>
        <taxon>Pseudomonadati</taxon>
        <taxon>Bacteroidota</taxon>
        <taxon>Flavobacteriia</taxon>
        <taxon>Flavobacteriales</taxon>
        <taxon>Flavobacteriaceae</taxon>
    </lineage>
</organism>
<name>A0A8J6UCS9_9FLAO</name>
<evidence type="ECO:0000313" key="4">
    <source>
        <dbReference type="Proteomes" id="UP000600588"/>
    </source>
</evidence>
<dbReference type="EMBL" id="JACVXB010000003">
    <property type="protein sequence ID" value="MBD0832469.1"/>
    <property type="molecule type" value="Genomic_DNA"/>
</dbReference>
<dbReference type="Proteomes" id="UP000600588">
    <property type="component" value="Unassembled WGS sequence"/>
</dbReference>
<accession>A0A8J6UCS9</accession>
<dbReference type="PROSITE" id="PS51257">
    <property type="entry name" value="PROKAR_LIPOPROTEIN"/>
    <property type="match status" value="1"/>
</dbReference>
<dbReference type="AlphaFoldDB" id="A0A8J6UCS9"/>
<dbReference type="Pfam" id="PF07452">
    <property type="entry name" value="CHRD"/>
    <property type="match status" value="1"/>
</dbReference>
<keyword evidence="4" id="KW-1185">Reference proteome</keyword>
<reference evidence="3 4" key="1">
    <citation type="submission" date="2020-09" db="EMBL/GenBank/DDBJ databases">
        <title>TT11 complete genome.</title>
        <authorList>
            <person name="Wu Z."/>
        </authorList>
    </citation>
    <scope>NUCLEOTIDE SEQUENCE [LARGE SCALE GENOMIC DNA]</scope>
    <source>
        <strain evidence="3 4">TT11</strain>
    </source>
</reference>
<feature type="chain" id="PRO_5035326681" evidence="1">
    <location>
        <begin position="26"/>
        <end position="185"/>
    </location>
</feature>
<feature type="signal peptide" evidence="1">
    <location>
        <begin position="1"/>
        <end position="25"/>
    </location>
</feature>
<dbReference type="RefSeq" id="WP_188230240.1">
    <property type="nucleotide sequence ID" value="NZ_JACVXB010000003.1"/>
</dbReference>
<evidence type="ECO:0000256" key="1">
    <source>
        <dbReference type="SAM" id="SignalP"/>
    </source>
</evidence>
<comment type="caution">
    <text evidence="3">The sequence shown here is derived from an EMBL/GenBank/DDBJ whole genome shotgun (WGS) entry which is preliminary data.</text>
</comment>
<dbReference type="InterPro" id="IPR010895">
    <property type="entry name" value="CHRD"/>
</dbReference>
<protein>
    <submittedName>
        <fullName evidence="3">CHRD domain-containing protein</fullName>
    </submittedName>
</protein>
<gene>
    <name evidence="3" type="ORF">ICJ83_10020</name>
</gene>
<evidence type="ECO:0000313" key="3">
    <source>
        <dbReference type="EMBL" id="MBD0832469.1"/>
    </source>
</evidence>
<evidence type="ECO:0000259" key="2">
    <source>
        <dbReference type="PROSITE" id="PS50933"/>
    </source>
</evidence>
<proteinExistence type="predicted"/>
<dbReference type="SMART" id="SM00754">
    <property type="entry name" value="CHRD"/>
    <property type="match status" value="1"/>
</dbReference>
<sequence>MKSKTFFTKSKILLFVLSMMIYSCSNESMMPQEDIDNAVNSKMSLKKNADNSTKFHFTTSLKSSNEVPPNDSQAAGVAIVTINKEETMIHYKLIVANIENVRMAHFHKGMAGTNGGVVAWLYNNLDGQPSGPSNGVIAEGYITSEGVIGALAGDMDALIEAIRNGEIYVNVHTQAVGSGEIRGQL</sequence>
<keyword evidence="1" id="KW-0732">Signal</keyword>
<dbReference type="PROSITE" id="PS50933">
    <property type="entry name" value="CHRD"/>
    <property type="match status" value="1"/>
</dbReference>
<feature type="domain" description="CHRD" evidence="2">
    <location>
        <begin position="53"/>
        <end position="185"/>
    </location>
</feature>